<feature type="domain" description="Ysc84 actin-binding" evidence="1">
    <location>
        <begin position="1"/>
        <end position="40"/>
    </location>
</feature>
<accession>A0A0F9F448</accession>
<protein>
    <recommendedName>
        <fullName evidence="1">Ysc84 actin-binding domain-containing protein</fullName>
    </recommendedName>
</protein>
<reference evidence="2" key="1">
    <citation type="journal article" date="2015" name="Nature">
        <title>Complex archaea that bridge the gap between prokaryotes and eukaryotes.</title>
        <authorList>
            <person name="Spang A."/>
            <person name="Saw J.H."/>
            <person name="Jorgensen S.L."/>
            <person name="Zaremba-Niedzwiedzka K."/>
            <person name="Martijn J."/>
            <person name="Lind A.E."/>
            <person name="van Eijk R."/>
            <person name="Schleper C."/>
            <person name="Guy L."/>
            <person name="Ettema T.J."/>
        </authorList>
    </citation>
    <scope>NUCLEOTIDE SEQUENCE</scope>
</reference>
<feature type="non-terminal residue" evidence="2">
    <location>
        <position position="1"/>
    </location>
</feature>
<name>A0A0F9F448_9ZZZZ</name>
<dbReference type="Pfam" id="PF04366">
    <property type="entry name" value="Ysc84"/>
    <property type="match status" value="1"/>
</dbReference>
<dbReference type="InterPro" id="IPR007461">
    <property type="entry name" value="Ysc84_actin-binding"/>
</dbReference>
<dbReference type="EMBL" id="LAZR01022632">
    <property type="protein sequence ID" value="KKL81209.1"/>
    <property type="molecule type" value="Genomic_DNA"/>
</dbReference>
<gene>
    <name evidence="2" type="ORF">LCGC14_1997030</name>
</gene>
<proteinExistence type="predicted"/>
<comment type="caution">
    <text evidence="2">The sequence shown here is derived from an EMBL/GenBank/DDBJ whole genome shotgun (WGS) entry which is preliminary data.</text>
</comment>
<organism evidence="2">
    <name type="scientific">marine sediment metagenome</name>
    <dbReference type="NCBI Taxonomy" id="412755"/>
    <lineage>
        <taxon>unclassified sequences</taxon>
        <taxon>metagenomes</taxon>
        <taxon>ecological metagenomes</taxon>
    </lineage>
</organism>
<evidence type="ECO:0000313" key="2">
    <source>
        <dbReference type="EMBL" id="KKL81209.1"/>
    </source>
</evidence>
<evidence type="ECO:0000259" key="1">
    <source>
        <dbReference type="Pfam" id="PF04366"/>
    </source>
</evidence>
<dbReference type="AlphaFoldDB" id="A0A0F9F448"/>
<sequence length="45" mass="5237">DNSANEKFYGLDEVTVKEIFNNEVTVPDEAKELIKLLEKYCKETE</sequence>